<keyword evidence="9" id="KW-1185">Reference proteome</keyword>
<reference evidence="9" key="1">
    <citation type="journal article" date="2019" name="Int. J. Syst. Evol. Microbiol.">
        <title>The Global Catalogue of Microorganisms (GCM) 10K type strain sequencing project: providing services to taxonomists for standard genome sequencing and annotation.</title>
        <authorList>
            <consortium name="The Broad Institute Genomics Platform"/>
            <consortium name="The Broad Institute Genome Sequencing Center for Infectious Disease"/>
            <person name="Wu L."/>
            <person name="Ma J."/>
        </authorList>
    </citation>
    <scope>NUCLEOTIDE SEQUENCE [LARGE SCALE GENOMIC DNA]</scope>
    <source>
        <strain evidence="9">CCUG 51308</strain>
    </source>
</reference>
<comment type="function">
    <text evidence="7">CRISPR (clustered regularly interspaced short palindromic repeat), is an adaptive immune system that provides protection against mobile genetic elements (viruses, transposable elements and conjugative plasmids). CRISPR clusters contain sequences complementary to antecedent mobile elements and target invading nucleic acids. CRISPR clusters are transcribed and processed into CRISPR RNA (crRNA). Functions as a ssRNA-specific endoribonuclease. Involved in the integration of spacer DNA into the CRISPR cassette.</text>
</comment>
<keyword evidence="3 7" id="KW-0255">Endonuclease</keyword>
<keyword evidence="6 7" id="KW-0051">Antiviral defense</keyword>
<dbReference type="HAMAP" id="MF_01471">
    <property type="entry name" value="Cas2"/>
    <property type="match status" value="1"/>
</dbReference>
<dbReference type="EC" id="3.1.-.-" evidence="7"/>
<keyword evidence="5 7" id="KW-0460">Magnesium</keyword>
<evidence type="ECO:0000256" key="6">
    <source>
        <dbReference type="ARBA" id="ARBA00023118"/>
    </source>
</evidence>
<proteinExistence type="inferred from homology"/>
<evidence type="ECO:0000256" key="7">
    <source>
        <dbReference type="HAMAP-Rule" id="MF_01471"/>
    </source>
</evidence>
<keyword evidence="1 7" id="KW-0540">Nuclease</keyword>
<keyword evidence="2 7" id="KW-0479">Metal-binding</keyword>
<comment type="caution">
    <text evidence="8">The sequence shown here is derived from an EMBL/GenBank/DDBJ whole genome shotgun (WGS) entry which is preliminary data.</text>
</comment>
<evidence type="ECO:0000313" key="9">
    <source>
        <dbReference type="Proteomes" id="UP001596492"/>
    </source>
</evidence>
<organism evidence="8 9">
    <name type="scientific">Hirschia litorea</name>
    <dbReference type="NCBI Taxonomy" id="1199156"/>
    <lineage>
        <taxon>Bacteria</taxon>
        <taxon>Pseudomonadati</taxon>
        <taxon>Pseudomonadota</taxon>
        <taxon>Alphaproteobacteria</taxon>
        <taxon>Hyphomonadales</taxon>
        <taxon>Hyphomonadaceae</taxon>
        <taxon>Hirschia</taxon>
    </lineage>
</organism>
<comment type="cofactor">
    <cofactor evidence="7">
        <name>Mg(2+)</name>
        <dbReference type="ChEBI" id="CHEBI:18420"/>
    </cofactor>
</comment>
<accession>A0ABW2ILG7</accession>
<dbReference type="Proteomes" id="UP001596492">
    <property type="component" value="Unassembled WGS sequence"/>
</dbReference>
<evidence type="ECO:0000313" key="8">
    <source>
        <dbReference type="EMBL" id="MFC7291985.1"/>
    </source>
</evidence>
<comment type="subunit">
    <text evidence="7">Homodimer, forms a heterotetramer with a Cas1 homodimer.</text>
</comment>
<evidence type="ECO:0000256" key="5">
    <source>
        <dbReference type="ARBA" id="ARBA00022842"/>
    </source>
</evidence>
<comment type="similarity">
    <text evidence="7">Belongs to the CRISPR-associated endoribonuclease Cas2 protein family.</text>
</comment>
<protein>
    <recommendedName>
        <fullName evidence="7">CRISPR-associated endoribonuclease Cas2</fullName>
        <ecNumber evidence="7">3.1.-.-</ecNumber>
    </recommendedName>
</protein>
<evidence type="ECO:0000256" key="2">
    <source>
        <dbReference type="ARBA" id="ARBA00022723"/>
    </source>
</evidence>
<feature type="binding site" evidence="7">
    <location>
        <position position="9"/>
    </location>
    <ligand>
        <name>Mg(2+)</name>
        <dbReference type="ChEBI" id="CHEBI:18420"/>
        <note>catalytic</note>
    </ligand>
</feature>
<evidence type="ECO:0000256" key="3">
    <source>
        <dbReference type="ARBA" id="ARBA00022759"/>
    </source>
</evidence>
<dbReference type="EMBL" id="JBHTBR010000005">
    <property type="protein sequence ID" value="MFC7291985.1"/>
    <property type="molecule type" value="Genomic_DNA"/>
</dbReference>
<dbReference type="InterPro" id="IPR021127">
    <property type="entry name" value="CRISPR_associated_Cas2"/>
</dbReference>
<gene>
    <name evidence="7" type="primary">cas2</name>
    <name evidence="8" type="ORF">ACFQS8_10190</name>
</gene>
<sequence>MAVFLISYDLRDDRNYDALYEAFEEQNVGRILETTWLGELQASTSEVREWVQSLLDEDDTILVIKMKPKHGWAGTQLVEGVSSWIKSLLNPS</sequence>
<dbReference type="RefSeq" id="WP_382167228.1">
    <property type="nucleotide sequence ID" value="NZ_JBHTBR010000005.1"/>
</dbReference>
<evidence type="ECO:0000256" key="4">
    <source>
        <dbReference type="ARBA" id="ARBA00022801"/>
    </source>
</evidence>
<evidence type="ECO:0000256" key="1">
    <source>
        <dbReference type="ARBA" id="ARBA00022722"/>
    </source>
</evidence>
<name>A0ABW2ILG7_9PROT</name>
<keyword evidence="4 7" id="KW-0378">Hydrolase</keyword>